<dbReference type="EMBL" id="FNYC01000001">
    <property type="protein sequence ID" value="SEI42507.1"/>
    <property type="molecule type" value="Genomic_DNA"/>
</dbReference>
<keyword evidence="3" id="KW-1185">Reference proteome</keyword>
<accession>A0A1H6QQG6</accession>
<dbReference type="OrthoDB" id="9797655at2"/>
<dbReference type="Pfam" id="PF01927">
    <property type="entry name" value="Mut7-C"/>
    <property type="match status" value="1"/>
</dbReference>
<organism evidence="2 3">
    <name type="scientific">Frateuria terrea</name>
    <dbReference type="NCBI Taxonomy" id="529704"/>
    <lineage>
        <taxon>Bacteria</taxon>
        <taxon>Pseudomonadati</taxon>
        <taxon>Pseudomonadota</taxon>
        <taxon>Gammaproteobacteria</taxon>
        <taxon>Lysobacterales</taxon>
        <taxon>Rhodanobacteraceae</taxon>
        <taxon>Frateuria</taxon>
    </lineage>
</organism>
<protein>
    <recommendedName>
        <fullName evidence="1">Mut7-C RNAse domain-containing protein</fullName>
    </recommendedName>
</protein>
<evidence type="ECO:0000313" key="3">
    <source>
        <dbReference type="Proteomes" id="UP000199420"/>
    </source>
</evidence>
<proteinExistence type="predicted"/>
<dbReference type="PANTHER" id="PTHR39081:SF1">
    <property type="entry name" value="MUT7-C RNASE DOMAIN-CONTAINING PROTEIN"/>
    <property type="match status" value="1"/>
</dbReference>
<evidence type="ECO:0000259" key="1">
    <source>
        <dbReference type="Pfam" id="PF01927"/>
    </source>
</evidence>
<evidence type="ECO:0000313" key="2">
    <source>
        <dbReference type="EMBL" id="SEI42507.1"/>
    </source>
</evidence>
<sequence>MAPMPATTQMPLLFCDAMLASLARWLRAAGYDTSLAPASATDRAVLDTCRAQSRIVLTRDRHLAAHAGVCVHARLLAADRLDAQAVELTAALGIDWTRAPFSRCLLDNTPLHEATEQERQRVPPRARGLPGPFRACPLCGRLYWPGSHVRRMQSRLQQWHALARSTSPPG</sequence>
<dbReference type="PANTHER" id="PTHR39081">
    <property type="entry name" value="MUT7-C DOMAIN-CONTAINING PROTEIN"/>
    <property type="match status" value="1"/>
</dbReference>
<feature type="domain" description="Mut7-C RNAse" evidence="1">
    <location>
        <begin position="13"/>
        <end position="155"/>
    </location>
</feature>
<reference evidence="2 3" key="1">
    <citation type="submission" date="2016-10" db="EMBL/GenBank/DDBJ databases">
        <authorList>
            <person name="de Groot N.N."/>
        </authorList>
    </citation>
    <scope>NUCLEOTIDE SEQUENCE [LARGE SCALE GENOMIC DNA]</scope>
    <source>
        <strain evidence="2 3">DSM 26515</strain>
    </source>
</reference>
<dbReference type="InterPro" id="IPR002782">
    <property type="entry name" value="Mut7-C_RNAse_dom"/>
</dbReference>
<gene>
    <name evidence="2" type="ORF">SAMN04487997_0577</name>
</gene>
<dbReference type="AlphaFoldDB" id="A0A1H6QQG6"/>
<dbReference type="Proteomes" id="UP000199420">
    <property type="component" value="Unassembled WGS sequence"/>
</dbReference>
<name>A0A1H6QQG6_9GAMM</name>